<feature type="transmembrane region" description="Helical" evidence="1">
    <location>
        <begin position="234"/>
        <end position="255"/>
    </location>
</feature>
<comment type="caution">
    <text evidence="3">The sequence shown here is derived from an EMBL/GenBank/DDBJ whole genome shotgun (WGS) entry which is preliminary data.</text>
</comment>
<keyword evidence="4" id="KW-1185">Reference proteome</keyword>
<dbReference type="OrthoDB" id="1524053at2"/>
<evidence type="ECO:0000313" key="3">
    <source>
        <dbReference type="EMBL" id="OUY07625.1"/>
    </source>
</evidence>
<feature type="transmembrane region" description="Helical" evidence="1">
    <location>
        <begin position="175"/>
        <end position="194"/>
    </location>
</feature>
<feature type="transmembrane region" description="Helical" evidence="1">
    <location>
        <begin position="261"/>
        <end position="278"/>
    </location>
</feature>
<reference evidence="3 4" key="1">
    <citation type="submission" date="2017-05" db="EMBL/GenBank/DDBJ databases">
        <title>Acinetobacter populi ANC 5415 (= PBJ7), whole genome shotgun sequencing project.</title>
        <authorList>
            <person name="Nemec A."/>
            <person name="Radolfova-Krizova L."/>
        </authorList>
    </citation>
    <scope>NUCLEOTIDE SEQUENCE [LARGE SCALE GENOMIC DNA]</scope>
    <source>
        <strain evidence="3 4">PBJ7</strain>
    </source>
</reference>
<proteinExistence type="predicted"/>
<feature type="transmembrane region" description="Helical" evidence="1">
    <location>
        <begin position="200"/>
        <end position="222"/>
    </location>
</feature>
<gene>
    <name evidence="3" type="ORF">CAP51_07720</name>
</gene>
<accession>A0A1Z9YZH9</accession>
<feature type="transmembrane region" description="Helical" evidence="1">
    <location>
        <begin position="28"/>
        <end position="47"/>
    </location>
</feature>
<evidence type="ECO:0000259" key="2">
    <source>
        <dbReference type="Pfam" id="PF00892"/>
    </source>
</evidence>
<dbReference type="EMBL" id="NEXX01000002">
    <property type="protein sequence ID" value="OUY07625.1"/>
    <property type="molecule type" value="Genomic_DNA"/>
</dbReference>
<dbReference type="AlphaFoldDB" id="A0A1Z9YZH9"/>
<evidence type="ECO:0000256" key="1">
    <source>
        <dbReference type="SAM" id="Phobius"/>
    </source>
</evidence>
<dbReference type="InterPro" id="IPR000620">
    <property type="entry name" value="EamA_dom"/>
</dbReference>
<protein>
    <submittedName>
        <fullName evidence="3">EamA family transporter</fullName>
    </submittedName>
</protein>
<name>A0A1Z9YZH9_9GAMM</name>
<keyword evidence="1" id="KW-0472">Membrane</keyword>
<feature type="transmembrane region" description="Helical" evidence="1">
    <location>
        <begin position="115"/>
        <end position="133"/>
    </location>
</feature>
<organism evidence="3 4">
    <name type="scientific">Acinetobacter populi</name>
    <dbReference type="NCBI Taxonomy" id="1582270"/>
    <lineage>
        <taxon>Bacteria</taxon>
        <taxon>Pseudomonadati</taxon>
        <taxon>Pseudomonadota</taxon>
        <taxon>Gammaproteobacteria</taxon>
        <taxon>Moraxellales</taxon>
        <taxon>Moraxellaceae</taxon>
        <taxon>Acinetobacter</taxon>
    </lineage>
</organism>
<dbReference type="SUPFAM" id="SSF103481">
    <property type="entry name" value="Multidrug resistance efflux transporter EmrE"/>
    <property type="match status" value="2"/>
</dbReference>
<dbReference type="GO" id="GO:0016020">
    <property type="term" value="C:membrane"/>
    <property type="evidence" value="ECO:0007669"/>
    <property type="project" value="InterPro"/>
</dbReference>
<feature type="transmembrane region" description="Helical" evidence="1">
    <location>
        <begin position="59"/>
        <end position="75"/>
    </location>
</feature>
<dbReference type="InterPro" id="IPR037185">
    <property type="entry name" value="EmrE-like"/>
</dbReference>
<dbReference type="Pfam" id="PF00892">
    <property type="entry name" value="EamA"/>
    <property type="match status" value="1"/>
</dbReference>
<feature type="transmembrane region" description="Helical" evidence="1">
    <location>
        <begin position="91"/>
        <end position="108"/>
    </location>
</feature>
<feature type="transmembrane region" description="Helical" evidence="1">
    <location>
        <begin position="145"/>
        <end position="163"/>
    </location>
</feature>
<dbReference type="RefSeq" id="WP_087620172.1">
    <property type="nucleotide sequence ID" value="NZ_NEXX01000002.1"/>
</dbReference>
<dbReference type="Proteomes" id="UP000196536">
    <property type="component" value="Unassembled WGS sequence"/>
</dbReference>
<dbReference type="Gene3D" id="1.10.3730.20">
    <property type="match status" value="1"/>
</dbReference>
<keyword evidence="1" id="KW-0812">Transmembrane</keyword>
<keyword evidence="1" id="KW-1133">Transmembrane helix</keyword>
<evidence type="ECO:0000313" key="4">
    <source>
        <dbReference type="Proteomes" id="UP000196536"/>
    </source>
</evidence>
<feature type="domain" description="EamA" evidence="2">
    <location>
        <begin position="2"/>
        <end position="131"/>
    </location>
</feature>
<sequence length="282" mass="31182">MLLLIIAALFSVSVSVTLKIYKKYQFNILQILAFNYVSASLLAFIYLKPDFSHFNLHSSWWLIILLGILLPSIFWCLDRALQHAGLIKTEIAQRISVVLTILISAMIYQEHFSLLKIAGIALGIIAVLLMLMGKSGAQAKKQSGAWQYILAVWIGYAMIDLLFKYTSSLGLQFSSTLTAIFCCAALVMFAVNLFKSVQWHSASIFAGLGLGVLNFSNIYFYLQAHQQLKDSPAIVFAGMNILVVLFGVVAAILIFKEKMTTGKILGGLCAILAVYCLMQSML</sequence>